<organism evidence="10 11">
    <name type="scientific">Sulfuricella denitrificans (strain DSM 22764 / NBRC 105220 / skB26)</name>
    <dbReference type="NCBI Taxonomy" id="1163617"/>
    <lineage>
        <taxon>Bacteria</taxon>
        <taxon>Pseudomonadati</taxon>
        <taxon>Pseudomonadota</taxon>
        <taxon>Betaproteobacteria</taxon>
        <taxon>Nitrosomonadales</taxon>
        <taxon>Sulfuricellaceae</taxon>
        <taxon>Sulfuricella</taxon>
    </lineage>
</organism>
<dbReference type="PANTHER" id="PTHR33908">
    <property type="entry name" value="MANNOSYLTRANSFERASE YKCB-RELATED"/>
    <property type="match status" value="1"/>
</dbReference>
<evidence type="ECO:0000256" key="8">
    <source>
        <dbReference type="SAM" id="Phobius"/>
    </source>
</evidence>
<feature type="transmembrane region" description="Helical" evidence="8">
    <location>
        <begin position="351"/>
        <end position="373"/>
    </location>
</feature>
<protein>
    <submittedName>
        <fullName evidence="10">Transmembrane protein</fullName>
    </submittedName>
</protein>
<feature type="transmembrane region" description="Helical" evidence="8">
    <location>
        <begin position="324"/>
        <end position="344"/>
    </location>
</feature>
<dbReference type="EMBL" id="AP013066">
    <property type="protein sequence ID" value="BAN34574.1"/>
    <property type="molecule type" value="Genomic_DNA"/>
</dbReference>
<feature type="transmembrane region" description="Helical" evidence="8">
    <location>
        <begin position="121"/>
        <end position="138"/>
    </location>
</feature>
<feature type="transmembrane region" description="Helical" evidence="8">
    <location>
        <begin position="143"/>
        <end position="162"/>
    </location>
</feature>
<gene>
    <name evidence="10" type="ORF">SCD_n00732</name>
</gene>
<evidence type="ECO:0000256" key="4">
    <source>
        <dbReference type="ARBA" id="ARBA00022679"/>
    </source>
</evidence>
<keyword evidence="5 8" id="KW-0812">Transmembrane</keyword>
<dbReference type="InterPro" id="IPR038731">
    <property type="entry name" value="RgtA/B/C-like"/>
</dbReference>
<feature type="transmembrane region" description="Helical" evidence="8">
    <location>
        <begin position="97"/>
        <end position="115"/>
    </location>
</feature>
<reference evidence="10 11" key="1">
    <citation type="journal article" date="2012" name="Appl. Environ. Microbiol.">
        <title>Draft genome sequence of a psychrotolerant sulfur-oxidizing bacterium, Sulfuricella denitrificans skB26, and proteomic insights into cold adaptation.</title>
        <authorList>
            <person name="Watanabe T."/>
            <person name="Kojima H."/>
            <person name="Fukui M."/>
        </authorList>
    </citation>
    <scope>NUCLEOTIDE SEQUENCE [LARGE SCALE GENOMIC DNA]</scope>
    <source>
        <strain evidence="11">skB26</strain>
    </source>
</reference>
<dbReference type="GO" id="GO:0005886">
    <property type="term" value="C:plasma membrane"/>
    <property type="evidence" value="ECO:0007669"/>
    <property type="project" value="UniProtKB-SubCell"/>
</dbReference>
<evidence type="ECO:0000259" key="9">
    <source>
        <dbReference type="Pfam" id="PF13231"/>
    </source>
</evidence>
<dbReference type="OrthoDB" id="8556356at2"/>
<evidence type="ECO:0000313" key="11">
    <source>
        <dbReference type="Proteomes" id="UP000015559"/>
    </source>
</evidence>
<dbReference type="Pfam" id="PF13231">
    <property type="entry name" value="PMT_2"/>
    <property type="match status" value="1"/>
</dbReference>
<evidence type="ECO:0000313" key="10">
    <source>
        <dbReference type="EMBL" id="BAN34574.1"/>
    </source>
</evidence>
<evidence type="ECO:0000256" key="3">
    <source>
        <dbReference type="ARBA" id="ARBA00022676"/>
    </source>
</evidence>
<dbReference type="GO" id="GO:0009103">
    <property type="term" value="P:lipopolysaccharide biosynthetic process"/>
    <property type="evidence" value="ECO:0007669"/>
    <property type="project" value="UniProtKB-ARBA"/>
</dbReference>
<evidence type="ECO:0000256" key="7">
    <source>
        <dbReference type="ARBA" id="ARBA00023136"/>
    </source>
</evidence>
<evidence type="ECO:0000256" key="1">
    <source>
        <dbReference type="ARBA" id="ARBA00004651"/>
    </source>
</evidence>
<feature type="transmembrane region" description="Helical" evidence="8">
    <location>
        <begin position="215"/>
        <end position="236"/>
    </location>
</feature>
<feature type="transmembrane region" description="Helical" evidence="8">
    <location>
        <begin position="301"/>
        <end position="318"/>
    </location>
</feature>
<feature type="domain" description="Glycosyltransferase RgtA/B/C/D-like" evidence="9">
    <location>
        <begin position="70"/>
        <end position="227"/>
    </location>
</feature>
<dbReference type="Proteomes" id="UP000015559">
    <property type="component" value="Chromosome"/>
</dbReference>
<dbReference type="InterPro" id="IPR050297">
    <property type="entry name" value="LipidA_mod_glycosyltrf_83"/>
</dbReference>
<feature type="transmembrane region" description="Helical" evidence="8">
    <location>
        <begin position="272"/>
        <end position="289"/>
    </location>
</feature>
<evidence type="ECO:0000256" key="6">
    <source>
        <dbReference type="ARBA" id="ARBA00022989"/>
    </source>
</evidence>
<dbReference type="PANTHER" id="PTHR33908:SF11">
    <property type="entry name" value="MEMBRANE PROTEIN"/>
    <property type="match status" value="1"/>
</dbReference>
<dbReference type="GO" id="GO:0016763">
    <property type="term" value="F:pentosyltransferase activity"/>
    <property type="evidence" value="ECO:0007669"/>
    <property type="project" value="TreeGrafter"/>
</dbReference>
<feature type="transmembrane region" description="Helical" evidence="8">
    <location>
        <begin position="393"/>
        <end position="417"/>
    </location>
</feature>
<evidence type="ECO:0000256" key="2">
    <source>
        <dbReference type="ARBA" id="ARBA00022475"/>
    </source>
</evidence>
<feature type="transmembrane region" description="Helical" evidence="8">
    <location>
        <begin position="182"/>
        <end position="203"/>
    </location>
</feature>
<keyword evidence="6 8" id="KW-1133">Transmembrane helix</keyword>
<dbReference type="AlphaFoldDB" id="S6AJ43"/>
<dbReference type="eggNOG" id="COG1807">
    <property type="taxonomic scope" value="Bacteria"/>
</dbReference>
<dbReference type="STRING" id="1163617.SCD_n00732"/>
<proteinExistence type="predicted"/>
<evidence type="ECO:0000256" key="5">
    <source>
        <dbReference type="ARBA" id="ARBA00022692"/>
    </source>
</evidence>
<dbReference type="HOGENOM" id="CLU_034283_0_0_4"/>
<sequence>MSQPTNLTNSSSRSTFFLLAALCLAWILPGLIGHQPWKPDEAYSFGLIYHILQSGDWIVPTLGGEPFMEKPPLYYITAALFGKIFSFALPLHDATRLTTGFFMALALLFTGLAGRELWGKSHGRLTVLILIGCLGLLIRGHEMITDTALLAGFAMAIYGLALSRRRFALAGIWLGTGTGIGFMSKGLIAPGIIGLTALLLPLVFRHWRNRDYMRYLAIAFLASLPWLTIWPILLYLRSPELFREWFWINNLGRFLGFAKLGPSSDHMHYFKILPWFAWPALPIALWTLWQGRRTIFRQPEAQLTLTTFLVMMGVFSMASDARELYALPMLLPLSLLAAPGVNTLRRGAASALNWFSIMTFGFIAGVFWFYWFAMISGHPANQAERLLRLQPGYIPTIEPLHFAIALMATLAWLFIAFWARSLPRNPRAVLNSATGITLVWVIMMTLALPWLDAGKSYRSMITSMQQALPARHACISSSKLGEPQRAMLEYYAGILTKRTETHQGIRCDLLLVQGSANNPDAPPGPEWTEIWEGNRPGDRSERYWLFQRHPS</sequence>
<dbReference type="KEGG" id="sdr:SCD_n00732"/>
<keyword evidence="11" id="KW-1185">Reference proteome</keyword>
<name>S6AJ43_SULDS</name>
<dbReference type="RefSeq" id="WP_009206480.1">
    <property type="nucleotide sequence ID" value="NC_022357.1"/>
</dbReference>
<keyword evidence="2" id="KW-1003">Cell membrane</keyword>
<accession>S6AJ43</accession>
<comment type="subcellular location">
    <subcellularLocation>
        <location evidence="1">Cell membrane</location>
        <topology evidence="1">Multi-pass membrane protein</topology>
    </subcellularLocation>
</comment>
<keyword evidence="3" id="KW-0328">Glycosyltransferase</keyword>
<keyword evidence="4" id="KW-0808">Transferase</keyword>
<feature type="transmembrane region" description="Helical" evidence="8">
    <location>
        <begin position="429"/>
        <end position="451"/>
    </location>
</feature>
<keyword evidence="7 8" id="KW-0472">Membrane</keyword>